<protein>
    <submittedName>
        <fullName evidence="1">Uncharacterized protein</fullName>
    </submittedName>
</protein>
<evidence type="ECO:0000313" key="1">
    <source>
        <dbReference type="EMBL" id="KAE8726921.1"/>
    </source>
</evidence>
<proteinExistence type="predicted"/>
<accession>A0A6A3CHK1</accession>
<dbReference type="AlphaFoldDB" id="A0A6A3CHK1"/>
<comment type="caution">
    <text evidence="1">The sequence shown here is derived from an EMBL/GenBank/DDBJ whole genome shotgun (WGS) entry which is preliminary data.</text>
</comment>
<name>A0A6A3CHK1_HIBSY</name>
<dbReference type="EMBL" id="VEPZ02000322">
    <property type="protein sequence ID" value="KAE8726921.1"/>
    <property type="molecule type" value="Genomic_DNA"/>
</dbReference>
<dbReference type="Proteomes" id="UP000436088">
    <property type="component" value="Unassembled WGS sequence"/>
</dbReference>
<organism evidence="1 2">
    <name type="scientific">Hibiscus syriacus</name>
    <name type="common">Rose of Sharon</name>
    <dbReference type="NCBI Taxonomy" id="106335"/>
    <lineage>
        <taxon>Eukaryota</taxon>
        <taxon>Viridiplantae</taxon>
        <taxon>Streptophyta</taxon>
        <taxon>Embryophyta</taxon>
        <taxon>Tracheophyta</taxon>
        <taxon>Spermatophyta</taxon>
        <taxon>Magnoliopsida</taxon>
        <taxon>eudicotyledons</taxon>
        <taxon>Gunneridae</taxon>
        <taxon>Pentapetalae</taxon>
        <taxon>rosids</taxon>
        <taxon>malvids</taxon>
        <taxon>Malvales</taxon>
        <taxon>Malvaceae</taxon>
        <taxon>Malvoideae</taxon>
        <taxon>Hibiscus</taxon>
    </lineage>
</organism>
<dbReference type="GO" id="GO:0009638">
    <property type="term" value="P:phototropism"/>
    <property type="evidence" value="ECO:0007669"/>
    <property type="project" value="InterPro"/>
</dbReference>
<gene>
    <name evidence="1" type="ORF">F3Y22_tig00005939pilonHSYRG00049</name>
</gene>
<dbReference type="PANTHER" id="PTHR33781:SF1">
    <property type="entry name" value="PROTEIN PHYTOCHROME KINASE SUBSTRATE 4"/>
    <property type="match status" value="1"/>
</dbReference>
<dbReference type="InterPro" id="IPR039615">
    <property type="entry name" value="PKS"/>
</dbReference>
<dbReference type="PANTHER" id="PTHR33781">
    <property type="entry name" value="PROTEIN PHYTOCHROME KINASE SUBSTRATE 1-RELATED"/>
    <property type="match status" value="1"/>
</dbReference>
<reference evidence="1" key="1">
    <citation type="submission" date="2019-09" db="EMBL/GenBank/DDBJ databases">
        <title>Draft genome information of white flower Hibiscus syriacus.</title>
        <authorList>
            <person name="Kim Y.-M."/>
        </authorList>
    </citation>
    <scope>NUCLEOTIDE SEQUENCE [LARGE SCALE GENOMIC DNA]</scope>
    <source>
        <strain evidence="1">YM2019G1</strain>
    </source>
</reference>
<sequence>MMPNPKQIQTINGVEDEDTEISIFDAQRYFNETNTTDARLCKRISPVKDPLSSELRCDIPASTLAGRFSAAADGYGYGTSHRARSFHATPTASSEASWNSQTVSFRLRTPCDCFGNRKTADDKRRLQWYYCRRFHVSATARRPMISDGSNGTTAVGFTFPILNQHDRNPNSLDDHNDPPRASLEVFRPADDVVGSDTSSDLFEIESFSASNPPYHRRDSLDEASNFNIIRSIGASGNVSGFSCTYSPMTAECYEPSEASIEWSVTTAEGFERGLEAEEMMNMNMRVGNGGGGGRKRSGLLSCRCEKAVNVGPNPVKYVPPHGQAAASSKHVANVNKPPLAPLSLPFGA</sequence>
<keyword evidence="2" id="KW-1185">Reference proteome</keyword>
<evidence type="ECO:0000313" key="2">
    <source>
        <dbReference type="Proteomes" id="UP000436088"/>
    </source>
</evidence>